<proteinExistence type="predicted"/>
<dbReference type="PANTHER" id="PTHR46401:SF2">
    <property type="entry name" value="GLYCOSYLTRANSFERASE WBBK-RELATED"/>
    <property type="match status" value="1"/>
</dbReference>
<protein>
    <submittedName>
        <fullName evidence="3">Colanic acid biosynthesis glycosyltransferase WcaL</fullName>
    </submittedName>
</protein>
<dbReference type="SUPFAM" id="SSF53756">
    <property type="entry name" value="UDP-Glycosyltransferase/glycogen phosphorylase"/>
    <property type="match status" value="1"/>
</dbReference>
<dbReference type="OrthoDB" id="9797829at2"/>
<dbReference type="InterPro" id="IPR001296">
    <property type="entry name" value="Glyco_trans_1"/>
</dbReference>
<keyword evidence="1 3" id="KW-0808">Transferase</keyword>
<accession>A0A0C7R3T8</accession>
<feature type="domain" description="Glycosyl transferase family 1" evidence="2">
    <location>
        <begin position="158"/>
        <end position="327"/>
    </location>
</feature>
<dbReference type="Gene3D" id="3.40.50.2000">
    <property type="entry name" value="Glycogen Phosphorylase B"/>
    <property type="match status" value="2"/>
</dbReference>
<organism evidence="3 4">
    <name type="scientific">Paraclostridium sordellii</name>
    <name type="common">Clostridium sordellii</name>
    <dbReference type="NCBI Taxonomy" id="1505"/>
    <lineage>
        <taxon>Bacteria</taxon>
        <taxon>Bacillati</taxon>
        <taxon>Bacillota</taxon>
        <taxon>Clostridia</taxon>
        <taxon>Peptostreptococcales</taxon>
        <taxon>Peptostreptococcaceae</taxon>
        <taxon>Paraclostridium</taxon>
    </lineage>
</organism>
<dbReference type="AlphaFoldDB" id="A0A0C7R3T8"/>
<reference evidence="3 4" key="1">
    <citation type="submission" date="2015-01" db="EMBL/GenBank/DDBJ databases">
        <authorList>
            <person name="Aslett A.Martin."/>
            <person name="De Silva Nishadi"/>
        </authorList>
    </citation>
    <scope>NUCLEOTIDE SEQUENCE [LARGE SCALE GENOMIC DNA]</scope>
    <source>
        <strain evidence="3 4">R28058</strain>
    </source>
</reference>
<dbReference type="GO" id="GO:0009103">
    <property type="term" value="P:lipopolysaccharide biosynthetic process"/>
    <property type="evidence" value="ECO:0007669"/>
    <property type="project" value="TreeGrafter"/>
</dbReference>
<dbReference type="CDD" id="cd03801">
    <property type="entry name" value="GT4_PimA-like"/>
    <property type="match status" value="1"/>
</dbReference>
<dbReference type="EMBL" id="CEKZ01000003">
    <property type="protein sequence ID" value="CEQ03903.1"/>
    <property type="molecule type" value="Genomic_DNA"/>
</dbReference>
<dbReference type="Proteomes" id="UP000049127">
    <property type="component" value="Unassembled WGS sequence"/>
</dbReference>
<name>A0A0C7R3T8_PARSO</name>
<evidence type="ECO:0000313" key="4">
    <source>
        <dbReference type="Proteomes" id="UP000049127"/>
    </source>
</evidence>
<evidence type="ECO:0000256" key="1">
    <source>
        <dbReference type="ARBA" id="ARBA00022679"/>
    </source>
</evidence>
<evidence type="ECO:0000313" key="3">
    <source>
        <dbReference type="EMBL" id="CEQ03903.1"/>
    </source>
</evidence>
<dbReference type="RefSeq" id="WP_055333305.1">
    <property type="nucleotide sequence ID" value="NZ_CDNF01000003.1"/>
</dbReference>
<dbReference type="PANTHER" id="PTHR46401">
    <property type="entry name" value="GLYCOSYLTRANSFERASE WBBK-RELATED"/>
    <property type="match status" value="1"/>
</dbReference>
<evidence type="ECO:0000259" key="2">
    <source>
        <dbReference type="Pfam" id="PF00534"/>
    </source>
</evidence>
<sequence>MKILFIYKYAILGGVTTQLVNRLSTFSKYFECHFAFLNDYGGTSAFNDYPHVYIVKNQCEFNDLIISNKYDILSIIDTNEIYDWIDTLDFNGFIINEVHTTTLNLNKINELKNNKFINLILTPSYYMKNLIENSYGFKDVFPIEVLPNCLDFNKFNYDKYQEYSKEPSILWIGKLDNHKRWNDFIEVCRRLESNYKDYKFNYKIVGGVTANNSVTNTFVKNLIEYNLIEKTTWYPSIKYSDMYKIYSMVRSSGGVYVSTTKNESFGMTILESMSIGLPTIVPNLGAIPELFDKDSKSEFLYTPRNLDMCCKLIIQNLNSTTCLDLSKYTPNKVLDTFLDILNKYIF</sequence>
<dbReference type="Pfam" id="PF00534">
    <property type="entry name" value="Glycos_transf_1"/>
    <property type="match status" value="1"/>
</dbReference>
<gene>
    <name evidence="3" type="ORF">R28058_16361</name>
</gene>
<dbReference type="GO" id="GO:0016757">
    <property type="term" value="F:glycosyltransferase activity"/>
    <property type="evidence" value="ECO:0007669"/>
    <property type="project" value="InterPro"/>
</dbReference>